<reference evidence="4 5" key="1">
    <citation type="submission" date="2020-06" db="EMBL/GenBank/DDBJ databases">
        <title>Whole-genome sequence of Allochromatium humboldtianum DSM 21881, type strain.</title>
        <authorList>
            <person name="Kyndt J.A."/>
            <person name="Meyer T.E."/>
        </authorList>
    </citation>
    <scope>NUCLEOTIDE SEQUENCE [LARGE SCALE GENOMIC DNA]</scope>
    <source>
        <strain evidence="4 5">DSM 21881</strain>
    </source>
</reference>
<dbReference type="SUPFAM" id="SSF111369">
    <property type="entry name" value="HlyD-like secretion proteins"/>
    <property type="match status" value="1"/>
</dbReference>
<dbReference type="Proteomes" id="UP000592294">
    <property type="component" value="Unassembled WGS sequence"/>
</dbReference>
<dbReference type="EMBL" id="JABZEO010000013">
    <property type="protein sequence ID" value="NVZ10938.1"/>
    <property type="molecule type" value="Genomic_DNA"/>
</dbReference>
<sequence>MRQILISIALIGLAGCGQDPNTAVGTLEWDRVELIAELSEPIVEIRHREGDRLAEGEIILRLDPRRAQARLDAARAAREQAEARLAELERGPRVERIAEARARLSGARDDLEIREREFERLAALLKRKLTSPDSVDAARRLRDQARSEQDRAGAALAELEHGTTAEELDQSRAALAQARASERERGLDLERLTVRSPRDGRLDDLPYRLGEQPAVGKVVALMLAGPTPYARVYVPEAIRARVAPGTGASIAVDGLDTPFAGRVRKVLADPAFTPYYALTERDRGRLTYLAEIDLQDAPESLPAGVPLVASFQLDTPSAP</sequence>
<feature type="coiled-coil region" evidence="3">
    <location>
        <begin position="71"/>
        <end position="128"/>
    </location>
</feature>
<dbReference type="Gene3D" id="1.10.287.470">
    <property type="entry name" value="Helix hairpin bin"/>
    <property type="match status" value="2"/>
</dbReference>
<evidence type="ECO:0000256" key="3">
    <source>
        <dbReference type="SAM" id="Coils"/>
    </source>
</evidence>
<name>A0A850RCA2_9GAMM</name>
<evidence type="ECO:0000256" key="1">
    <source>
        <dbReference type="ARBA" id="ARBA00004196"/>
    </source>
</evidence>
<accession>A0A850RCA2</accession>
<organism evidence="4 5">
    <name type="scientific">Allochromatium humboldtianum</name>
    <dbReference type="NCBI Taxonomy" id="504901"/>
    <lineage>
        <taxon>Bacteria</taxon>
        <taxon>Pseudomonadati</taxon>
        <taxon>Pseudomonadota</taxon>
        <taxon>Gammaproteobacteria</taxon>
        <taxon>Chromatiales</taxon>
        <taxon>Chromatiaceae</taxon>
        <taxon>Allochromatium</taxon>
    </lineage>
</organism>
<dbReference type="Gene3D" id="2.40.50.100">
    <property type="match status" value="1"/>
</dbReference>
<comment type="subcellular location">
    <subcellularLocation>
        <location evidence="1">Cell envelope</location>
    </subcellularLocation>
</comment>
<dbReference type="AlphaFoldDB" id="A0A850RCA2"/>
<gene>
    <name evidence="4" type="ORF">HW932_16895</name>
</gene>
<evidence type="ECO:0000313" key="5">
    <source>
        <dbReference type="Proteomes" id="UP000592294"/>
    </source>
</evidence>
<evidence type="ECO:0000256" key="2">
    <source>
        <dbReference type="ARBA" id="ARBA00023054"/>
    </source>
</evidence>
<proteinExistence type="predicted"/>
<protein>
    <submittedName>
        <fullName evidence="4">HlyD family efflux transporter periplasmic adaptor subunit</fullName>
    </submittedName>
</protein>
<comment type="caution">
    <text evidence="4">The sequence shown here is derived from an EMBL/GenBank/DDBJ whole genome shotgun (WGS) entry which is preliminary data.</text>
</comment>
<dbReference type="PROSITE" id="PS51257">
    <property type="entry name" value="PROKAR_LIPOPROTEIN"/>
    <property type="match status" value="1"/>
</dbReference>
<keyword evidence="2 3" id="KW-0175">Coiled coil</keyword>
<dbReference type="GO" id="GO:0030313">
    <property type="term" value="C:cell envelope"/>
    <property type="evidence" value="ECO:0007669"/>
    <property type="project" value="UniProtKB-SubCell"/>
</dbReference>
<dbReference type="PANTHER" id="PTHR32347">
    <property type="entry name" value="EFFLUX SYSTEM COMPONENT YKNX-RELATED"/>
    <property type="match status" value="1"/>
</dbReference>
<dbReference type="InterPro" id="IPR050465">
    <property type="entry name" value="UPF0194_transport"/>
</dbReference>
<dbReference type="RefSeq" id="WP_176977662.1">
    <property type="nucleotide sequence ID" value="NZ_JABZEO010000013.1"/>
</dbReference>
<evidence type="ECO:0000313" key="4">
    <source>
        <dbReference type="EMBL" id="NVZ10938.1"/>
    </source>
</evidence>
<dbReference type="PANTHER" id="PTHR32347:SF29">
    <property type="entry name" value="UPF0194 MEMBRANE PROTEIN YBHG"/>
    <property type="match status" value="1"/>
</dbReference>
<keyword evidence="5" id="KW-1185">Reference proteome</keyword>